<dbReference type="Proteomes" id="UP001177003">
    <property type="component" value="Chromosome 0"/>
</dbReference>
<accession>A0AA35Y435</accession>
<sequence length="112" mass="12558">MPISGLCEKHKQELENMTLIAQPFKTLKLFIVVVLQYITRSLHVEVLLEYARFGLWWVALGVTSSIGLELIGEVWNISFRHNYIILSVNTCSSSKPGAFNTILCGGIPFFGV</sequence>
<protein>
    <submittedName>
        <fullName evidence="1">Uncharacterized protein</fullName>
    </submittedName>
</protein>
<evidence type="ECO:0000313" key="2">
    <source>
        <dbReference type="Proteomes" id="UP001177003"/>
    </source>
</evidence>
<evidence type="ECO:0000313" key="1">
    <source>
        <dbReference type="EMBL" id="CAI9259922.1"/>
    </source>
</evidence>
<organism evidence="1 2">
    <name type="scientific">Lactuca saligna</name>
    <name type="common">Willowleaf lettuce</name>
    <dbReference type="NCBI Taxonomy" id="75948"/>
    <lineage>
        <taxon>Eukaryota</taxon>
        <taxon>Viridiplantae</taxon>
        <taxon>Streptophyta</taxon>
        <taxon>Embryophyta</taxon>
        <taxon>Tracheophyta</taxon>
        <taxon>Spermatophyta</taxon>
        <taxon>Magnoliopsida</taxon>
        <taxon>eudicotyledons</taxon>
        <taxon>Gunneridae</taxon>
        <taxon>Pentapetalae</taxon>
        <taxon>asterids</taxon>
        <taxon>campanulids</taxon>
        <taxon>Asterales</taxon>
        <taxon>Asteraceae</taxon>
        <taxon>Cichorioideae</taxon>
        <taxon>Cichorieae</taxon>
        <taxon>Lactucinae</taxon>
        <taxon>Lactuca</taxon>
    </lineage>
</organism>
<dbReference type="EMBL" id="OX465086">
    <property type="protein sequence ID" value="CAI9259922.1"/>
    <property type="molecule type" value="Genomic_DNA"/>
</dbReference>
<reference evidence="1" key="1">
    <citation type="submission" date="2023-04" db="EMBL/GenBank/DDBJ databases">
        <authorList>
            <person name="Vijverberg K."/>
            <person name="Xiong W."/>
            <person name="Schranz E."/>
        </authorList>
    </citation>
    <scope>NUCLEOTIDE SEQUENCE</scope>
</reference>
<name>A0AA35Y435_LACSI</name>
<gene>
    <name evidence="1" type="ORF">LSALG_LOCUS782</name>
</gene>
<dbReference type="AlphaFoldDB" id="A0AA35Y435"/>
<keyword evidence="2" id="KW-1185">Reference proteome</keyword>
<proteinExistence type="predicted"/>